<name>A0A7C6AH10_UNCW3</name>
<evidence type="ECO:0000256" key="1">
    <source>
        <dbReference type="SAM" id="Phobius"/>
    </source>
</evidence>
<gene>
    <name evidence="2" type="ORF">ENV70_05425</name>
</gene>
<keyword evidence="1" id="KW-1133">Transmembrane helix</keyword>
<keyword evidence="1" id="KW-0812">Transmembrane</keyword>
<evidence type="ECO:0000313" key="2">
    <source>
        <dbReference type="EMBL" id="HHS63035.1"/>
    </source>
</evidence>
<proteinExistence type="predicted"/>
<feature type="transmembrane region" description="Helical" evidence="1">
    <location>
        <begin position="14"/>
        <end position="35"/>
    </location>
</feature>
<protein>
    <submittedName>
        <fullName evidence="2">Uncharacterized protein</fullName>
    </submittedName>
</protein>
<comment type="caution">
    <text evidence="2">The sequence shown here is derived from an EMBL/GenBank/DDBJ whole genome shotgun (WGS) entry which is preliminary data.</text>
</comment>
<sequence>MNFAERITKIPRQIIYAVIALAIIIPLIAPIGMAINVMPQTQKLIDAIESLPPDSKPVLISCDFDPQSMPELYPMLEATLNHCFNKGIKVLVLALWPQGAGMAEMALKKVPEVYNRKYGEDYVFLGYKAGAAAVVLGLGDNFKNVFPADYYNKPLDSLPLTAHIKNYNDISLVISFSAGDPGYRTWLLYGQAKFGFKLGTGVTAVSAADTYPYLNSGQLTGVFAGMKGAAEYETALAKKGYTLTSRNATKAMDAQSLGHFFIMVFIIIGNVGYFLIRRKK</sequence>
<reference evidence="2" key="1">
    <citation type="journal article" date="2020" name="mSystems">
        <title>Genome- and Community-Level Interaction Insights into Carbon Utilization and Element Cycling Functions of Hydrothermarchaeota in Hydrothermal Sediment.</title>
        <authorList>
            <person name="Zhou Z."/>
            <person name="Liu Y."/>
            <person name="Xu W."/>
            <person name="Pan J."/>
            <person name="Luo Z.H."/>
            <person name="Li M."/>
        </authorList>
    </citation>
    <scope>NUCLEOTIDE SEQUENCE [LARGE SCALE GENOMIC DNA]</scope>
    <source>
        <strain evidence="2">SpSt-783</strain>
    </source>
</reference>
<dbReference type="AlphaFoldDB" id="A0A7C6AH10"/>
<dbReference type="EMBL" id="DTHJ01000114">
    <property type="protein sequence ID" value="HHS63035.1"/>
    <property type="molecule type" value="Genomic_DNA"/>
</dbReference>
<keyword evidence="1" id="KW-0472">Membrane</keyword>
<feature type="transmembrane region" description="Helical" evidence="1">
    <location>
        <begin position="257"/>
        <end position="276"/>
    </location>
</feature>
<organism evidence="2">
    <name type="scientific">candidate division WOR-3 bacterium</name>
    <dbReference type="NCBI Taxonomy" id="2052148"/>
    <lineage>
        <taxon>Bacteria</taxon>
        <taxon>Bacteria division WOR-3</taxon>
    </lineage>
</organism>
<accession>A0A7C6AH10</accession>